<organism evidence="1 2">
    <name type="scientific">Paramecium octaurelia</name>
    <dbReference type="NCBI Taxonomy" id="43137"/>
    <lineage>
        <taxon>Eukaryota</taxon>
        <taxon>Sar</taxon>
        <taxon>Alveolata</taxon>
        <taxon>Ciliophora</taxon>
        <taxon>Intramacronucleata</taxon>
        <taxon>Oligohymenophorea</taxon>
        <taxon>Peniculida</taxon>
        <taxon>Parameciidae</taxon>
        <taxon>Paramecium</taxon>
    </lineage>
</organism>
<protein>
    <submittedName>
        <fullName evidence="1">Uncharacterized protein</fullName>
    </submittedName>
</protein>
<gene>
    <name evidence="1" type="ORF">POCTA_138.1.T0400276</name>
</gene>
<keyword evidence="2" id="KW-1185">Reference proteome</keyword>
<comment type="caution">
    <text evidence="1">The sequence shown here is derived from an EMBL/GenBank/DDBJ whole genome shotgun (WGS) entry which is preliminary data.</text>
</comment>
<proteinExistence type="predicted"/>
<name>A0A8S1UAK9_PAROT</name>
<dbReference type="AlphaFoldDB" id="A0A8S1UAK9"/>
<sequence>MLPLYQIFFVKFLTFQVNLYYKKTDFNYIMIKLPGNIQTLKTSKDKQFKVHITYCGG</sequence>
<dbReference type="EMBL" id="CAJJDP010000040">
    <property type="protein sequence ID" value="CAD8161890.1"/>
    <property type="molecule type" value="Genomic_DNA"/>
</dbReference>
<evidence type="ECO:0000313" key="2">
    <source>
        <dbReference type="Proteomes" id="UP000683925"/>
    </source>
</evidence>
<evidence type="ECO:0000313" key="1">
    <source>
        <dbReference type="EMBL" id="CAD8161890.1"/>
    </source>
</evidence>
<accession>A0A8S1UAK9</accession>
<dbReference type="Proteomes" id="UP000683925">
    <property type="component" value="Unassembled WGS sequence"/>
</dbReference>
<reference evidence="1" key="1">
    <citation type="submission" date="2021-01" db="EMBL/GenBank/DDBJ databases">
        <authorList>
            <consortium name="Genoscope - CEA"/>
            <person name="William W."/>
        </authorList>
    </citation>
    <scope>NUCLEOTIDE SEQUENCE</scope>
</reference>